<dbReference type="GO" id="GO:0005737">
    <property type="term" value="C:cytoplasm"/>
    <property type="evidence" value="ECO:0007669"/>
    <property type="project" value="TreeGrafter"/>
</dbReference>
<feature type="domain" description="Glycosyl hydrolase family 32 N-terminal" evidence="6">
    <location>
        <begin position="36"/>
        <end position="349"/>
    </location>
</feature>
<dbReference type="SUPFAM" id="SSF75005">
    <property type="entry name" value="Arabinanase/levansucrase/invertase"/>
    <property type="match status" value="1"/>
</dbReference>
<dbReference type="Proteomes" id="UP000243525">
    <property type="component" value="Unassembled WGS sequence"/>
</dbReference>
<name>A0A2T5C6G4_9BACT</name>
<dbReference type="InterPro" id="IPR013320">
    <property type="entry name" value="ConA-like_dom_sf"/>
</dbReference>
<comment type="similarity">
    <text evidence="1 4">Belongs to the glycosyl hydrolase 32 family.</text>
</comment>
<evidence type="ECO:0000256" key="3">
    <source>
        <dbReference type="ARBA" id="ARBA00023295"/>
    </source>
</evidence>
<dbReference type="InterPro" id="IPR013189">
    <property type="entry name" value="Glyco_hydro_32_C"/>
</dbReference>
<dbReference type="InterPro" id="IPR001362">
    <property type="entry name" value="Glyco_hydro_32"/>
</dbReference>
<keyword evidence="2 4" id="KW-0378">Hydrolase</keyword>
<dbReference type="PANTHER" id="PTHR42800:SF1">
    <property type="entry name" value="EXOINULINASE INUD (AFU_ORTHOLOGUE AFUA_5G00480)"/>
    <property type="match status" value="1"/>
</dbReference>
<dbReference type="GO" id="GO:0005987">
    <property type="term" value="P:sucrose catabolic process"/>
    <property type="evidence" value="ECO:0007669"/>
    <property type="project" value="TreeGrafter"/>
</dbReference>
<dbReference type="EMBL" id="QAAD01000001">
    <property type="protein sequence ID" value="PTN10531.1"/>
    <property type="molecule type" value="Genomic_DNA"/>
</dbReference>
<evidence type="ECO:0000256" key="5">
    <source>
        <dbReference type="SAM" id="SignalP"/>
    </source>
</evidence>
<dbReference type="InterPro" id="IPR013148">
    <property type="entry name" value="Glyco_hydro_32_N"/>
</dbReference>
<evidence type="ECO:0000256" key="1">
    <source>
        <dbReference type="ARBA" id="ARBA00009902"/>
    </source>
</evidence>
<keyword evidence="5" id="KW-0732">Signal</keyword>
<evidence type="ECO:0000256" key="2">
    <source>
        <dbReference type="ARBA" id="ARBA00022801"/>
    </source>
</evidence>
<evidence type="ECO:0000259" key="7">
    <source>
        <dbReference type="Pfam" id="PF08244"/>
    </source>
</evidence>
<dbReference type="Gene3D" id="2.60.120.560">
    <property type="entry name" value="Exo-inulinase, domain 1"/>
    <property type="match status" value="1"/>
</dbReference>
<dbReference type="SUPFAM" id="SSF49899">
    <property type="entry name" value="Concanavalin A-like lectins/glucanases"/>
    <property type="match status" value="1"/>
</dbReference>
<dbReference type="Pfam" id="PF08244">
    <property type="entry name" value="Glyco_hydro_32C"/>
    <property type="match status" value="1"/>
</dbReference>
<dbReference type="Pfam" id="PF00251">
    <property type="entry name" value="Glyco_hydro_32N"/>
    <property type="match status" value="1"/>
</dbReference>
<dbReference type="GO" id="GO:0004575">
    <property type="term" value="F:sucrose alpha-glucosidase activity"/>
    <property type="evidence" value="ECO:0007669"/>
    <property type="project" value="TreeGrafter"/>
</dbReference>
<dbReference type="SMART" id="SM00640">
    <property type="entry name" value="Glyco_32"/>
    <property type="match status" value="1"/>
</dbReference>
<reference evidence="8 9" key="1">
    <citation type="submission" date="2018-04" db="EMBL/GenBank/DDBJ databases">
        <title>Genomic Encyclopedia of Archaeal and Bacterial Type Strains, Phase II (KMG-II): from individual species to whole genera.</title>
        <authorList>
            <person name="Goeker M."/>
        </authorList>
    </citation>
    <scope>NUCLEOTIDE SEQUENCE [LARGE SCALE GENOMIC DNA]</scope>
    <source>
        <strain evidence="8 9">DSM 28823</strain>
    </source>
</reference>
<dbReference type="AlphaFoldDB" id="A0A2T5C6G4"/>
<evidence type="ECO:0000313" key="8">
    <source>
        <dbReference type="EMBL" id="PTN10531.1"/>
    </source>
</evidence>
<accession>A0A2T5C6G4</accession>
<dbReference type="PROSITE" id="PS51257">
    <property type="entry name" value="PROKAR_LIPOPROTEIN"/>
    <property type="match status" value="1"/>
</dbReference>
<organism evidence="8 9">
    <name type="scientific">Mangrovibacterium marinum</name>
    <dbReference type="NCBI Taxonomy" id="1639118"/>
    <lineage>
        <taxon>Bacteria</taxon>
        <taxon>Pseudomonadati</taxon>
        <taxon>Bacteroidota</taxon>
        <taxon>Bacteroidia</taxon>
        <taxon>Marinilabiliales</taxon>
        <taxon>Prolixibacteraceae</taxon>
        <taxon>Mangrovibacterium</taxon>
    </lineage>
</organism>
<dbReference type="InterPro" id="IPR023296">
    <property type="entry name" value="Glyco_hydro_beta-prop_sf"/>
</dbReference>
<proteinExistence type="inferred from homology"/>
<dbReference type="CDD" id="cd18622">
    <property type="entry name" value="GH32_Inu-like"/>
    <property type="match status" value="1"/>
</dbReference>
<feature type="chain" id="PRO_5015551584" evidence="5">
    <location>
        <begin position="21"/>
        <end position="517"/>
    </location>
</feature>
<sequence>MKKYLFIAVLAILASGCAKKQQTTEQNEEQYRPQVHFTPDSMWMNDPNGMVYYDGEYHLFYQYYPDSTIWGPMHWGHAISTDLVHWDRMPVALYPDSLGWIFSGSAVADVANTSGLGTSENPPLVAIYTYHNPELERSGSDTFQYQGVAYSIDKGRSWTKYEHNPVLPNPGIRDFRDPKVFWHEASESWMMILAVQNHVSIYSSPNLIDWTFESDFGEGIGAHGGVWECPDLFPMQAGDTTKWVMLVSINPGGPNGGSATQYFVGDFDGHVFTPEGIKTKWVDYGKDNYAGVTWSNVPGEDGRRLFMGWLNNWQYANQIPTGKWRGAMTVARELELVEVYNDYLLVSKPVDELQNLRGVEEQLNPETISGEMEIKKAFELPLEINLHFDTKNSSTITFAERFGIALSNENNEKLLIGYDNLNKLFFIDRTNAGWDSLNKDFAGIHYAPYINNDPILDMHLIIDRASVELFAKGGLVVMTEQFFPTQPFTSISLFSEHGEVSLSEGKIWPLGSIWNKK</sequence>
<gene>
    <name evidence="8" type="ORF">C8N47_101180</name>
</gene>
<keyword evidence="9" id="KW-1185">Reference proteome</keyword>
<dbReference type="OrthoDB" id="9759709at2"/>
<keyword evidence="3 4" id="KW-0326">Glycosidase</keyword>
<feature type="signal peptide" evidence="5">
    <location>
        <begin position="1"/>
        <end position="20"/>
    </location>
</feature>
<evidence type="ECO:0000256" key="4">
    <source>
        <dbReference type="RuleBase" id="RU362110"/>
    </source>
</evidence>
<protein>
    <submittedName>
        <fullName evidence="8">Fructan beta-fructosidase</fullName>
    </submittedName>
</protein>
<dbReference type="Gene3D" id="2.115.10.20">
    <property type="entry name" value="Glycosyl hydrolase domain, family 43"/>
    <property type="match status" value="1"/>
</dbReference>
<dbReference type="PROSITE" id="PS00609">
    <property type="entry name" value="GLYCOSYL_HYDROL_F32"/>
    <property type="match status" value="1"/>
</dbReference>
<feature type="domain" description="Glycosyl hydrolase family 32 C-terminal" evidence="7">
    <location>
        <begin position="376"/>
        <end position="509"/>
    </location>
</feature>
<evidence type="ECO:0000259" key="6">
    <source>
        <dbReference type="Pfam" id="PF00251"/>
    </source>
</evidence>
<evidence type="ECO:0000313" key="9">
    <source>
        <dbReference type="Proteomes" id="UP000243525"/>
    </source>
</evidence>
<dbReference type="InterPro" id="IPR018053">
    <property type="entry name" value="Glyco_hydro_32_AS"/>
</dbReference>
<dbReference type="PANTHER" id="PTHR42800">
    <property type="entry name" value="EXOINULINASE INUD (AFU_ORTHOLOGUE AFUA_5G00480)"/>
    <property type="match status" value="1"/>
</dbReference>
<dbReference type="RefSeq" id="WP_107820633.1">
    <property type="nucleotide sequence ID" value="NZ_QAAD01000001.1"/>
</dbReference>
<comment type="caution">
    <text evidence="8">The sequence shown here is derived from an EMBL/GenBank/DDBJ whole genome shotgun (WGS) entry which is preliminary data.</text>
</comment>